<dbReference type="GeneID" id="96607943"/>
<keyword evidence="2" id="KW-1185">Reference proteome</keyword>
<evidence type="ECO:0000313" key="1">
    <source>
        <dbReference type="EMBL" id="AIY15985.1"/>
    </source>
</evidence>
<reference evidence="1 2" key="1">
    <citation type="journal article" date="2015" name="Genome Announc.">
        <title>Complete Genome Sequence of Steroid-Transforming Nocardioides simplex VKM Ac-2033D.</title>
        <authorList>
            <person name="Shtratnikova V.Y."/>
            <person name="Schelkunov M.I."/>
            <person name="Pekov Y.A."/>
            <person name="Fokina V.V."/>
            <person name="Logacheva M.D."/>
            <person name="Sokolov S.L."/>
            <person name="Bragin E.Y."/>
            <person name="Ashapkin V.V."/>
            <person name="Donova M.V."/>
        </authorList>
    </citation>
    <scope>NUCLEOTIDE SEQUENCE [LARGE SCALE GENOMIC DNA]</scope>
    <source>
        <strain evidence="1 2">VKM Ac-2033D</strain>
    </source>
</reference>
<protein>
    <submittedName>
        <fullName evidence="1">Uncharacterized protein</fullName>
    </submittedName>
</protein>
<proteinExistence type="predicted"/>
<name>A0A0A1DKX0_NOCSI</name>
<evidence type="ECO:0000313" key="2">
    <source>
        <dbReference type="Proteomes" id="UP000030300"/>
    </source>
</evidence>
<dbReference type="KEGG" id="psim:KR76_03005"/>
<gene>
    <name evidence="1" type="ORF">KR76_03005</name>
</gene>
<dbReference type="EMBL" id="CP009896">
    <property type="protein sequence ID" value="AIY15985.1"/>
    <property type="molecule type" value="Genomic_DNA"/>
</dbReference>
<dbReference type="STRING" id="2045.KR76_03005"/>
<dbReference type="Proteomes" id="UP000030300">
    <property type="component" value="Chromosome"/>
</dbReference>
<dbReference type="RefSeq" id="WP_038676527.1">
    <property type="nucleotide sequence ID" value="NZ_BJMC01000005.1"/>
</dbReference>
<organism evidence="1 2">
    <name type="scientific">Nocardioides simplex</name>
    <name type="common">Arthrobacter simplex</name>
    <dbReference type="NCBI Taxonomy" id="2045"/>
    <lineage>
        <taxon>Bacteria</taxon>
        <taxon>Bacillati</taxon>
        <taxon>Actinomycetota</taxon>
        <taxon>Actinomycetes</taxon>
        <taxon>Propionibacteriales</taxon>
        <taxon>Nocardioidaceae</taxon>
        <taxon>Pimelobacter</taxon>
    </lineage>
</organism>
<accession>A0A0A1DKX0</accession>
<dbReference type="AlphaFoldDB" id="A0A0A1DKX0"/>
<sequence>MSVEHTEAVPRRWAPAALSVVATGALNVVLGYVTLLPAAFVVLEVSVTWFGQVITEHNTDPGFYRAAAIVCGGLIAVLFAGCNAALVYLLPGRQQWLWLVALAVYPLPYLVDLWSSR</sequence>
<dbReference type="HOGENOM" id="CLU_2082369_0_0_11"/>